<name>A0A381ZQR7_9ZZZZ</name>
<accession>A0A381ZQR7</accession>
<feature type="non-terminal residue" evidence="1">
    <location>
        <position position="27"/>
    </location>
</feature>
<dbReference type="EMBL" id="UINC01022197">
    <property type="protein sequence ID" value="SVA91311.1"/>
    <property type="molecule type" value="Genomic_DNA"/>
</dbReference>
<proteinExistence type="predicted"/>
<evidence type="ECO:0000313" key="1">
    <source>
        <dbReference type="EMBL" id="SVA91311.1"/>
    </source>
</evidence>
<protein>
    <submittedName>
        <fullName evidence="1">Uncharacterized protein</fullName>
    </submittedName>
</protein>
<reference evidence="1" key="1">
    <citation type="submission" date="2018-05" db="EMBL/GenBank/DDBJ databases">
        <authorList>
            <person name="Lanie J.A."/>
            <person name="Ng W.-L."/>
            <person name="Kazmierczak K.M."/>
            <person name="Andrzejewski T.M."/>
            <person name="Davidsen T.M."/>
            <person name="Wayne K.J."/>
            <person name="Tettelin H."/>
            <person name="Glass J.I."/>
            <person name="Rusch D."/>
            <person name="Podicherti R."/>
            <person name="Tsui H.-C.T."/>
            <person name="Winkler M.E."/>
        </authorList>
    </citation>
    <scope>NUCLEOTIDE SEQUENCE</scope>
</reference>
<dbReference type="AlphaFoldDB" id="A0A381ZQR7"/>
<sequence>SPLYHGRGRPPLGRGSFWTLLGQVRKV</sequence>
<feature type="non-terminal residue" evidence="1">
    <location>
        <position position="1"/>
    </location>
</feature>
<gene>
    <name evidence="1" type="ORF">METZ01_LOCUS144165</name>
</gene>
<organism evidence="1">
    <name type="scientific">marine metagenome</name>
    <dbReference type="NCBI Taxonomy" id="408172"/>
    <lineage>
        <taxon>unclassified sequences</taxon>
        <taxon>metagenomes</taxon>
        <taxon>ecological metagenomes</taxon>
    </lineage>
</organism>